<accession>A0AAW7M889</accession>
<dbReference type="EC" id="2.4.-.-" evidence="5"/>
<protein>
    <submittedName>
        <fullName evidence="5">Glycosyltransferase</fullName>
        <ecNumber evidence="5">2.4.-.-</ecNumber>
    </submittedName>
</protein>
<evidence type="ECO:0000256" key="1">
    <source>
        <dbReference type="ARBA" id="ARBA00022676"/>
    </source>
</evidence>
<evidence type="ECO:0000313" key="6">
    <source>
        <dbReference type="Proteomes" id="UP001172737"/>
    </source>
</evidence>
<dbReference type="SUPFAM" id="SSF53756">
    <property type="entry name" value="UDP-Glycosyltransferase/glycogen phosphorylase"/>
    <property type="match status" value="1"/>
</dbReference>
<dbReference type="GO" id="GO:0016757">
    <property type="term" value="F:glycosyltransferase activity"/>
    <property type="evidence" value="ECO:0007669"/>
    <property type="project" value="UniProtKB-KW"/>
</dbReference>
<sequence>MWSVALAQQAALGLVGLGSTVVGTWLGGVTDESRRPSGQVMLRARRPFPGAGLRGLVTANLRRRLREAAAEADVAHVHLCRDYLTTSSVRILRRRGVTIVAQPHGMLTPGGGFAVRVFDWMFRRTMLDAVDLWLALTDREERDLLAFGVSADRISRISNAAKDLSVAHPRVIPGEPVFAFVGRLEERKQPDVFVAAAIKLLEDYPDTKFVIAGPDQGMREVVMRSIAASGRADSFDLLGPLERDRVASLLSRVTALVLPSRGEVAPMIVIEAAGLGVPSVLTTDCGLAADIDRASAGVVVAPEVEATRAGMADMLQSREYVEILGQRSRAVYLNNWSMEALATSLTRLYEHAMTLGREK</sequence>
<dbReference type="PANTHER" id="PTHR12526:SF638">
    <property type="entry name" value="SPORE COAT PROTEIN SA"/>
    <property type="match status" value="1"/>
</dbReference>
<comment type="caution">
    <text evidence="5">The sequence shown here is derived from an EMBL/GenBank/DDBJ whole genome shotgun (WGS) entry which is preliminary data.</text>
</comment>
<keyword evidence="2 5" id="KW-0808">Transferase</keyword>
<evidence type="ECO:0000259" key="3">
    <source>
        <dbReference type="Pfam" id="PF00534"/>
    </source>
</evidence>
<dbReference type="PANTHER" id="PTHR12526">
    <property type="entry name" value="GLYCOSYLTRANSFERASE"/>
    <property type="match status" value="1"/>
</dbReference>
<proteinExistence type="predicted"/>
<dbReference type="InterPro" id="IPR001296">
    <property type="entry name" value="Glyco_trans_1"/>
</dbReference>
<dbReference type="RefSeq" id="WP_301118920.1">
    <property type="nucleotide sequence ID" value="NZ_JAUHPY010000002.1"/>
</dbReference>
<gene>
    <name evidence="5" type="ORF">QQX10_08515</name>
</gene>
<keyword evidence="1 5" id="KW-0328">Glycosyltransferase</keyword>
<organism evidence="5 6">
    <name type="scientific">Demequina lignilytica</name>
    <dbReference type="NCBI Taxonomy" id="3051663"/>
    <lineage>
        <taxon>Bacteria</taxon>
        <taxon>Bacillati</taxon>
        <taxon>Actinomycetota</taxon>
        <taxon>Actinomycetes</taxon>
        <taxon>Micrococcales</taxon>
        <taxon>Demequinaceae</taxon>
        <taxon>Demequina</taxon>
    </lineage>
</organism>
<dbReference type="EMBL" id="JAUHPX010000004">
    <property type="protein sequence ID" value="MDN4488208.1"/>
    <property type="molecule type" value="Genomic_DNA"/>
</dbReference>
<dbReference type="Pfam" id="PF00534">
    <property type="entry name" value="Glycos_transf_1"/>
    <property type="match status" value="1"/>
</dbReference>
<dbReference type="InterPro" id="IPR028098">
    <property type="entry name" value="Glyco_trans_4-like_N"/>
</dbReference>
<feature type="domain" description="Glycosyl transferase family 1" evidence="3">
    <location>
        <begin position="174"/>
        <end position="329"/>
    </location>
</feature>
<dbReference type="AlphaFoldDB" id="A0AAW7M889"/>
<evidence type="ECO:0000259" key="4">
    <source>
        <dbReference type="Pfam" id="PF13579"/>
    </source>
</evidence>
<feature type="domain" description="Glycosyltransferase subfamily 4-like N-terminal" evidence="4">
    <location>
        <begin position="28"/>
        <end position="159"/>
    </location>
</feature>
<reference evidence="5" key="1">
    <citation type="submission" date="2023-06" db="EMBL/GenBank/DDBJ databases">
        <title>Sysu t00039.</title>
        <authorList>
            <person name="Gao L."/>
            <person name="Fang B.-Z."/>
            <person name="Li W.-J."/>
        </authorList>
    </citation>
    <scope>NUCLEOTIDE SEQUENCE</scope>
    <source>
        <strain evidence="5">SYSU T00039</strain>
    </source>
</reference>
<dbReference type="Gene3D" id="3.40.50.2000">
    <property type="entry name" value="Glycogen Phosphorylase B"/>
    <property type="match status" value="2"/>
</dbReference>
<dbReference type="Pfam" id="PF13579">
    <property type="entry name" value="Glyco_trans_4_4"/>
    <property type="match status" value="1"/>
</dbReference>
<name>A0AAW7M889_9MICO</name>
<keyword evidence="6" id="KW-1185">Reference proteome</keyword>
<evidence type="ECO:0000256" key="2">
    <source>
        <dbReference type="ARBA" id="ARBA00022679"/>
    </source>
</evidence>
<evidence type="ECO:0000313" key="5">
    <source>
        <dbReference type="EMBL" id="MDN4488208.1"/>
    </source>
</evidence>
<dbReference type="Proteomes" id="UP001172737">
    <property type="component" value="Unassembled WGS sequence"/>
</dbReference>